<dbReference type="Pfam" id="PF14504">
    <property type="entry name" value="CAP_assoc_N"/>
    <property type="match status" value="1"/>
</dbReference>
<dbReference type="RefSeq" id="WP_204202746.1">
    <property type="nucleotide sequence ID" value="NZ_JAFELM010000021.1"/>
</dbReference>
<proteinExistence type="predicted"/>
<organism evidence="3 4">
    <name type="scientific">Bacillus suaedaesalsae</name>
    <dbReference type="NCBI Taxonomy" id="2810349"/>
    <lineage>
        <taxon>Bacteria</taxon>
        <taxon>Bacillati</taxon>
        <taxon>Bacillota</taxon>
        <taxon>Bacilli</taxon>
        <taxon>Bacillales</taxon>
        <taxon>Bacillaceae</taxon>
        <taxon>Bacillus</taxon>
    </lineage>
</organism>
<dbReference type="Pfam" id="PF00188">
    <property type="entry name" value="CAP"/>
    <property type="match status" value="1"/>
</dbReference>
<dbReference type="EMBL" id="JAFELM010000021">
    <property type="protein sequence ID" value="MBM6617372.1"/>
    <property type="molecule type" value="Genomic_DNA"/>
</dbReference>
<dbReference type="PANTHER" id="PTHR31157">
    <property type="entry name" value="SCP DOMAIN-CONTAINING PROTEIN"/>
    <property type="match status" value="1"/>
</dbReference>
<sequence length="381" mass="43831">MRRLLLFISVGIFFYALWNTGEKHLENTSFDSAIEAIKSEIDIVSKDPEITQLIERISLGLQLLVEQLQSTLEELPETKTNDQASPTIPKPQLETPTEQYFSIHNVQVGDTKEHVEKLLGAPKRSTYNEYGIEWFAYHENYQNFVMVGYEGNGLVAGLYTNQDLISSTKNITYGSTRQQVLDAFGEPLNSINKGRMIYQFEKDRDYEVYLLNNTYTTIFYDKHRDNIVTAIQMVSKDLEKAKESFYTEGTDQLKEGFEYQLFDLTNAARVVHGLPVLEWDEAVRETARKHSADMAQNNYFSHTNLEGESPFDRMLEDDIVFNVAGENLAYGQFSSIFAHEGLMNSVGHRENILQKDYEYLGVGVAFNQESQPYYTENYFSK</sequence>
<dbReference type="Gene3D" id="3.40.33.10">
    <property type="entry name" value="CAP"/>
    <property type="match status" value="1"/>
</dbReference>
<gene>
    <name evidence="3" type="ORF">JR050_06740</name>
</gene>
<reference evidence="3 4" key="1">
    <citation type="submission" date="2021-02" db="EMBL/GenBank/DDBJ databases">
        <title>Bacillus sp. RD4P76, an endophyte from a halophyte.</title>
        <authorList>
            <person name="Sun J.-Q."/>
        </authorList>
    </citation>
    <scope>NUCLEOTIDE SEQUENCE [LARGE SCALE GENOMIC DNA]</scope>
    <source>
        <strain evidence="3 4">RD4P76</strain>
    </source>
</reference>
<evidence type="ECO:0000259" key="1">
    <source>
        <dbReference type="Pfam" id="PF00188"/>
    </source>
</evidence>
<dbReference type="Proteomes" id="UP001518925">
    <property type="component" value="Unassembled WGS sequence"/>
</dbReference>
<keyword evidence="4" id="KW-1185">Reference proteome</keyword>
<feature type="domain" description="SCP" evidence="1">
    <location>
        <begin position="262"/>
        <end position="378"/>
    </location>
</feature>
<comment type="caution">
    <text evidence="3">The sequence shown here is derived from an EMBL/GenBank/DDBJ whole genome shotgun (WGS) entry which is preliminary data.</text>
</comment>
<accession>A0ABS2DFX7</accession>
<evidence type="ECO:0000313" key="3">
    <source>
        <dbReference type="EMBL" id="MBM6617372.1"/>
    </source>
</evidence>
<evidence type="ECO:0000259" key="2">
    <source>
        <dbReference type="Pfam" id="PF14504"/>
    </source>
</evidence>
<protein>
    <submittedName>
        <fullName evidence="3">CAP domain-containing protein</fullName>
    </submittedName>
</protein>
<dbReference type="InterPro" id="IPR035940">
    <property type="entry name" value="CAP_sf"/>
</dbReference>
<evidence type="ECO:0000313" key="4">
    <source>
        <dbReference type="Proteomes" id="UP001518925"/>
    </source>
</evidence>
<dbReference type="CDD" id="cd05379">
    <property type="entry name" value="CAP_bacterial"/>
    <property type="match status" value="1"/>
</dbReference>
<dbReference type="InterPro" id="IPR029410">
    <property type="entry name" value="CAP_assoc"/>
</dbReference>
<name>A0ABS2DFX7_9BACI</name>
<dbReference type="InterPro" id="IPR014044">
    <property type="entry name" value="CAP_dom"/>
</dbReference>
<feature type="domain" description="CAP-associated" evidence="2">
    <location>
        <begin position="109"/>
        <end position="244"/>
    </location>
</feature>
<dbReference type="SUPFAM" id="SSF55797">
    <property type="entry name" value="PR-1-like"/>
    <property type="match status" value="1"/>
</dbReference>
<dbReference type="PANTHER" id="PTHR31157:SF1">
    <property type="entry name" value="SCP DOMAIN-CONTAINING PROTEIN"/>
    <property type="match status" value="1"/>
</dbReference>